<keyword evidence="4" id="KW-1185">Reference proteome</keyword>
<feature type="signal peptide" evidence="2">
    <location>
        <begin position="1"/>
        <end position="34"/>
    </location>
</feature>
<accession>A0ABX6RAL2</accession>
<dbReference type="EMBL" id="CP060028">
    <property type="protein sequence ID" value="QND79866.1"/>
    <property type="molecule type" value="Genomic_DNA"/>
</dbReference>
<name>A0ABX6RAL2_PSEMX</name>
<dbReference type="RefSeq" id="WP_185895171.1">
    <property type="nucleotide sequence ID" value="NZ_CP060028.1"/>
</dbReference>
<sequence>MSYVYPTKRHSASKRHLASMVALILIAPWSGTHASGVPVVDGAHIGVNKFAWIEQYRQMYQELQRQMDQYRTQIRELEQKYVRGPSFNGSIGYREELSERGLNDYVTERCGTGARLRTGPSGIKDVAARQFINCVSIIQTENRRYNVMVRVLKNLDTRDKQMEELKRQAAEVPPDQPGALERVKANIAQLESYMELDMQNASTLLGAYDASLKSLNAEQVWLGQEAFKGKRGGLIDGVVQYGALKAALEVARTRDR</sequence>
<feature type="chain" id="PRO_5046247847" description="Type IV secretion system protein VirB5" evidence="2">
    <location>
        <begin position="35"/>
        <end position="256"/>
    </location>
</feature>
<gene>
    <name evidence="3" type="ORF">H4W19_16315</name>
</gene>
<dbReference type="Proteomes" id="UP000515506">
    <property type="component" value="Chromosome"/>
</dbReference>
<evidence type="ECO:0008006" key="5">
    <source>
        <dbReference type="Google" id="ProtNLM"/>
    </source>
</evidence>
<dbReference type="SUPFAM" id="SSF101082">
    <property type="entry name" value="Typo IV secretion system protein TraC"/>
    <property type="match status" value="1"/>
</dbReference>
<evidence type="ECO:0000256" key="1">
    <source>
        <dbReference type="SAM" id="Coils"/>
    </source>
</evidence>
<protein>
    <recommendedName>
        <fullName evidence="5">Type IV secretion system protein VirB5</fullName>
    </recommendedName>
</protein>
<keyword evidence="1" id="KW-0175">Coiled coil</keyword>
<feature type="coiled-coil region" evidence="1">
    <location>
        <begin position="53"/>
        <end position="80"/>
    </location>
</feature>
<evidence type="ECO:0000313" key="3">
    <source>
        <dbReference type="EMBL" id="QND79866.1"/>
    </source>
</evidence>
<keyword evidence="2" id="KW-0732">Signal</keyword>
<evidence type="ECO:0000256" key="2">
    <source>
        <dbReference type="SAM" id="SignalP"/>
    </source>
</evidence>
<organism evidence="3 4">
    <name type="scientific">Pseudoxanthomonas mexicana</name>
    <dbReference type="NCBI Taxonomy" id="128785"/>
    <lineage>
        <taxon>Bacteria</taxon>
        <taxon>Pseudomonadati</taxon>
        <taxon>Pseudomonadota</taxon>
        <taxon>Gammaproteobacteria</taxon>
        <taxon>Lysobacterales</taxon>
        <taxon>Lysobacteraceae</taxon>
        <taxon>Pseudoxanthomonas</taxon>
    </lineage>
</organism>
<reference evidence="3 4" key="1">
    <citation type="submission" date="2020-08" db="EMBL/GenBank/DDBJ databases">
        <title>Streptomycin resistant and MDR strain, P. mexicana.</title>
        <authorList>
            <person name="Ganesh-kumar S."/>
            <person name="Zhe T."/>
            <person name="Yu Z."/>
            <person name="Min Y."/>
        </authorList>
    </citation>
    <scope>NUCLEOTIDE SEQUENCE [LARGE SCALE GENOMIC DNA]</scope>
    <source>
        <strain evidence="3 4">GTZY</strain>
    </source>
</reference>
<proteinExistence type="predicted"/>
<evidence type="ECO:0000313" key="4">
    <source>
        <dbReference type="Proteomes" id="UP000515506"/>
    </source>
</evidence>